<dbReference type="EMBL" id="QAYC01000002">
    <property type="protein sequence ID" value="PTW51218.1"/>
    <property type="molecule type" value="Genomic_DNA"/>
</dbReference>
<feature type="region of interest" description="Disordered" evidence="1">
    <location>
        <begin position="72"/>
        <end position="97"/>
    </location>
</feature>
<dbReference type="AlphaFoldDB" id="A0A8E2VMK1"/>
<name>A0A8E2VMK1_9RHOB</name>
<accession>A0A8E2VMK1</accession>
<feature type="transmembrane region" description="Helical" evidence="2">
    <location>
        <begin position="138"/>
        <end position="155"/>
    </location>
</feature>
<keyword evidence="2" id="KW-1133">Transmembrane helix</keyword>
<feature type="compositionally biased region" description="Low complexity" evidence="1">
    <location>
        <begin position="75"/>
        <end position="93"/>
    </location>
</feature>
<keyword evidence="2" id="KW-0472">Membrane</keyword>
<dbReference type="OrthoDB" id="7875802at2"/>
<evidence type="ECO:0000313" key="3">
    <source>
        <dbReference type="EMBL" id="PTW51218.1"/>
    </source>
</evidence>
<evidence type="ECO:0000256" key="2">
    <source>
        <dbReference type="SAM" id="Phobius"/>
    </source>
</evidence>
<proteinExistence type="predicted"/>
<keyword evidence="2" id="KW-0812">Transmembrane</keyword>
<dbReference type="Proteomes" id="UP000244037">
    <property type="component" value="Unassembled WGS sequence"/>
</dbReference>
<keyword evidence="4" id="KW-1185">Reference proteome</keyword>
<feature type="transmembrane region" description="Helical" evidence="2">
    <location>
        <begin position="161"/>
        <end position="186"/>
    </location>
</feature>
<organism evidence="3 4">
    <name type="scientific">Rhodovulum kholense</name>
    <dbReference type="NCBI Taxonomy" id="453584"/>
    <lineage>
        <taxon>Bacteria</taxon>
        <taxon>Pseudomonadati</taxon>
        <taxon>Pseudomonadota</taxon>
        <taxon>Alphaproteobacteria</taxon>
        <taxon>Rhodobacterales</taxon>
        <taxon>Paracoccaceae</taxon>
        <taxon>Rhodovulum</taxon>
    </lineage>
</organism>
<feature type="transmembrane region" description="Helical" evidence="2">
    <location>
        <begin position="37"/>
        <end position="53"/>
    </location>
</feature>
<evidence type="ECO:0000313" key="4">
    <source>
        <dbReference type="Proteomes" id="UP000244037"/>
    </source>
</evidence>
<evidence type="ECO:0000256" key="1">
    <source>
        <dbReference type="SAM" id="MobiDB-lite"/>
    </source>
</evidence>
<dbReference type="RefSeq" id="WP_108023741.1">
    <property type="nucleotide sequence ID" value="NZ_QAYC01000002.1"/>
</dbReference>
<gene>
    <name evidence="3" type="ORF">C8N38_1028</name>
</gene>
<reference evidence="3 4" key="1">
    <citation type="submission" date="2018-04" db="EMBL/GenBank/DDBJ databases">
        <title>Genomic Encyclopedia of Archaeal and Bacterial Type Strains, Phase II (KMG-II): from individual species to whole genera.</title>
        <authorList>
            <person name="Goeker M."/>
        </authorList>
    </citation>
    <scope>NUCLEOTIDE SEQUENCE [LARGE SCALE GENOMIC DNA]</scope>
    <source>
        <strain evidence="3 4">DSM 19783</strain>
    </source>
</reference>
<sequence length="196" mass="21157">MPSLRKLIGQGGRIALFLLALYLVVLCGLLIGPTFTAVCILVLAVVGGCALYLRNPDRADRWMSALPRRTRRETAPAAEPAAEPAPVVPSSATELSDRPVQLPALRDPALDREAERPKRRTMLDTLGWETPAAMARDFAVLGLAGLGLAIVGYTLPAWPVLSWIAGLLKVLGVLLVLFSSGVLYSFGRELFWRGRG</sequence>
<feature type="transmembrane region" description="Helical" evidence="2">
    <location>
        <begin position="12"/>
        <end position="31"/>
    </location>
</feature>
<comment type="caution">
    <text evidence="3">The sequence shown here is derived from an EMBL/GenBank/DDBJ whole genome shotgun (WGS) entry which is preliminary data.</text>
</comment>
<protein>
    <submittedName>
        <fullName evidence="3">Uncharacterized protein</fullName>
    </submittedName>
</protein>